<protein>
    <submittedName>
        <fullName evidence="1">Uncharacterized protein</fullName>
    </submittedName>
</protein>
<keyword evidence="2" id="KW-1185">Reference proteome</keyword>
<gene>
    <name evidence="1" type="ORF">LTR37_007839</name>
</gene>
<reference evidence="1" key="1">
    <citation type="submission" date="2023-07" db="EMBL/GenBank/DDBJ databases">
        <title>Black Yeasts Isolated from many extreme environments.</title>
        <authorList>
            <person name="Coleine C."/>
            <person name="Stajich J.E."/>
            <person name="Selbmann L."/>
        </authorList>
    </citation>
    <scope>NUCLEOTIDE SEQUENCE</scope>
    <source>
        <strain evidence="1">CCFEE 5714</strain>
    </source>
</reference>
<proteinExistence type="predicted"/>
<comment type="caution">
    <text evidence="1">The sequence shown here is derived from an EMBL/GenBank/DDBJ whole genome shotgun (WGS) entry which is preliminary data.</text>
</comment>
<name>A0ACC3NDW0_9PEZI</name>
<evidence type="ECO:0000313" key="1">
    <source>
        <dbReference type="EMBL" id="KAK3714253.1"/>
    </source>
</evidence>
<sequence>MADSSPAEAQSTTFVQKLRDGEQHWAWKMAIRFTMCIAAIVGIGCVAWLASETSSSLQTGYGFYPLTGYFERTVMVPGALAALSVSFIWCLICIIIPLLRRDHHPVHPGAIVGIDLIIWLGFIVTGLFTIAAAYSLSYYGFGDEIVGESNQGQYDGEYRLAPNGTWVYKITYDYNSAGNQYYNYTTGSYQRNNTKPAVTRSCTPYFDDCAEQDKYINTLWQLLHTIHTVEIVAATAQWLGVLLHFVLFVWACVDTNRRNKGSQTQALADRLIKDMQARGLITVHDPGVARVAGVEATPRAEEMQQQPGEIGLAR</sequence>
<dbReference type="EMBL" id="JAUTXU010000056">
    <property type="protein sequence ID" value="KAK3714253.1"/>
    <property type="molecule type" value="Genomic_DNA"/>
</dbReference>
<accession>A0ACC3NDW0</accession>
<organism evidence="1 2">
    <name type="scientific">Vermiconidia calcicola</name>
    <dbReference type="NCBI Taxonomy" id="1690605"/>
    <lineage>
        <taxon>Eukaryota</taxon>
        <taxon>Fungi</taxon>
        <taxon>Dikarya</taxon>
        <taxon>Ascomycota</taxon>
        <taxon>Pezizomycotina</taxon>
        <taxon>Dothideomycetes</taxon>
        <taxon>Dothideomycetidae</taxon>
        <taxon>Mycosphaerellales</taxon>
        <taxon>Extremaceae</taxon>
        <taxon>Vermiconidia</taxon>
    </lineage>
</organism>
<evidence type="ECO:0000313" key="2">
    <source>
        <dbReference type="Proteomes" id="UP001281147"/>
    </source>
</evidence>
<dbReference type="Proteomes" id="UP001281147">
    <property type="component" value="Unassembled WGS sequence"/>
</dbReference>